<keyword evidence="9" id="KW-1185">Reference proteome</keyword>
<keyword evidence="2" id="KW-0805">Transcription regulation</keyword>
<feature type="domain" description="RNA polymerase sigma factor 70 region 4 type 2" evidence="7">
    <location>
        <begin position="106"/>
        <end position="156"/>
    </location>
</feature>
<dbReference type="SUPFAM" id="SSF88659">
    <property type="entry name" value="Sigma3 and sigma4 domains of RNA polymerase sigma factors"/>
    <property type="match status" value="1"/>
</dbReference>
<evidence type="ECO:0000256" key="4">
    <source>
        <dbReference type="ARBA" id="ARBA00023163"/>
    </source>
</evidence>
<dbReference type="CDD" id="cd06171">
    <property type="entry name" value="Sigma70_r4"/>
    <property type="match status" value="1"/>
</dbReference>
<sequence>MDKETWILSLVRRYERPLCSYAYGLLRNLEWARDAVQDSFLRLCGQKPAKLKGREAPWLFRVCRNRSLDILRKEKPSEPLSESPETVTDDPTPDQQTEQNDLIALLPRFLAKLSKNQQEVIRLKFQQQLSYREIAQCTQLSESNVGYLLHTGLKTLREQMINL</sequence>
<feature type="region of interest" description="Disordered" evidence="5">
    <location>
        <begin position="73"/>
        <end position="96"/>
    </location>
</feature>
<dbReference type="InterPro" id="IPR007627">
    <property type="entry name" value="RNA_pol_sigma70_r2"/>
</dbReference>
<name>A0A6P1MCH1_9BACT</name>
<dbReference type="RefSeq" id="WP_160628950.1">
    <property type="nucleotide sequence ID" value="NZ_CP047593.1"/>
</dbReference>
<evidence type="ECO:0000256" key="3">
    <source>
        <dbReference type="ARBA" id="ARBA00023082"/>
    </source>
</evidence>
<dbReference type="PANTHER" id="PTHR43133:SF51">
    <property type="entry name" value="RNA POLYMERASE SIGMA FACTOR"/>
    <property type="match status" value="1"/>
</dbReference>
<evidence type="ECO:0000259" key="6">
    <source>
        <dbReference type="Pfam" id="PF04542"/>
    </source>
</evidence>
<dbReference type="InterPro" id="IPR039425">
    <property type="entry name" value="RNA_pol_sigma-70-like"/>
</dbReference>
<dbReference type="Proteomes" id="UP000464954">
    <property type="component" value="Chromosome"/>
</dbReference>
<dbReference type="InterPro" id="IPR014284">
    <property type="entry name" value="RNA_pol_sigma-70_dom"/>
</dbReference>
<dbReference type="GO" id="GO:0006352">
    <property type="term" value="P:DNA-templated transcription initiation"/>
    <property type="evidence" value="ECO:0007669"/>
    <property type="project" value="InterPro"/>
</dbReference>
<dbReference type="Gene3D" id="1.10.1740.10">
    <property type="match status" value="1"/>
</dbReference>
<evidence type="ECO:0000256" key="5">
    <source>
        <dbReference type="SAM" id="MobiDB-lite"/>
    </source>
</evidence>
<evidence type="ECO:0000313" key="9">
    <source>
        <dbReference type="Proteomes" id="UP000464954"/>
    </source>
</evidence>
<dbReference type="InterPro" id="IPR013324">
    <property type="entry name" value="RNA_pol_sigma_r3/r4-like"/>
</dbReference>
<evidence type="ECO:0000256" key="2">
    <source>
        <dbReference type="ARBA" id="ARBA00023015"/>
    </source>
</evidence>
<dbReference type="GO" id="GO:0003677">
    <property type="term" value="F:DNA binding"/>
    <property type="evidence" value="ECO:0007669"/>
    <property type="project" value="InterPro"/>
</dbReference>
<dbReference type="AlphaFoldDB" id="A0A6P1MCH1"/>
<proteinExistence type="inferred from homology"/>
<dbReference type="Gene3D" id="1.10.10.10">
    <property type="entry name" value="Winged helix-like DNA-binding domain superfamily/Winged helix DNA-binding domain"/>
    <property type="match status" value="1"/>
</dbReference>
<dbReference type="Pfam" id="PF08281">
    <property type="entry name" value="Sigma70_r4_2"/>
    <property type="match status" value="1"/>
</dbReference>
<dbReference type="GO" id="GO:0016987">
    <property type="term" value="F:sigma factor activity"/>
    <property type="evidence" value="ECO:0007669"/>
    <property type="project" value="UniProtKB-KW"/>
</dbReference>
<dbReference type="KEGG" id="taer:GT409_10000"/>
<accession>A0A6P1MCH1</accession>
<feature type="domain" description="RNA polymerase sigma-70 region 2" evidence="6">
    <location>
        <begin position="10"/>
        <end position="75"/>
    </location>
</feature>
<evidence type="ECO:0000256" key="1">
    <source>
        <dbReference type="ARBA" id="ARBA00010641"/>
    </source>
</evidence>
<keyword evidence="4" id="KW-0804">Transcription</keyword>
<gene>
    <name evidence="8" type="ORF">GT409_10000</name>
</gene>
<dbReference type="Pfam" id="PF04542">
    <property type="entry name" value="Sigma70_r2"/>
    <property type="match status" value="1"/>
</dbReference>
<evidence type="ECO:0000313" key="8">
    <source>
        <dbReference type="EMBL" id="QHI69768.1"/>
    </source>
</evidence>
<protein>
    <submittedName>
        <fullName evidence="8">Sigma-70 family RNA polymerase sigma factor</fullName>
    </submittedName>
</protein>
<dbReference type="NCBIfam" id="TIGR02937">
    <property type="entry name" value="sigma70-ECF"/>
    <property type="match status" value="1"/>
</dbReference>
<dbReference type="PANTHER" id="PTHR43133">
    <property type="entry name" value="RNA POLYMERASE ECF-TYPE SIGMA FACTO"/>
    <property type="match status" value="1"/>
</dbReference>
<comment type="similarity">
    <text evidence="1">Belongs to the sigma-70 factor family. ECF subfamily.</text>
</comment>
<organism evidence="8 9">
    <name type="scientific">Tichowtungia aerotolerans</name>
    <dbReference type="NCBI Taxonomy" id="2697043"/>
    <lineage>
        <taxon>Bacteria</taxon>
        <taxon>Pseudomonadati</taxon>
        <taxon>Kiritimatiellota</taxon>
        <taxon>Tichowtungiia</taxon>
        <taxon>Tichowtungiales</taxon>
        <taxon>Tichowtungiaceae</taxon>
        <taxon>Tichowtungia</taxon>
    </lineage>
</organism>
<dbReference type="InterPro" id="IPR013249">
    <property type="entry name" value="RNA_pol_sigma70_r4_t2"/>
</dbReference>
<dbReference type="EMBL" id="CP047593">
    <property type="protein sequence ID" value="QHI69768.1"/>
    <property type="molecule type" value="Genomic_DNA"/>
</dbReference>
<keyword evidence="3" id="KW-0731">Sigma factor</keyword>
<dbReference type="InterPro" id="IPR013325">
    <property type="entry name" value="RNA_pol_sigma_r2"/>
</dbReference>
<evidence type="ECO:0000259" key="7">
    <source>
        <dbReference type="Pfam" id="PF08281"/>
    </source>
</evidence>
<dbReference type="InterPro" id="IPR036388">
    <property type="entry name" value="WH-like_DNA-bd_sf"/>
</dbReference>
<reference evidence="8 9" key="1">
    <citation type="submission" date="2020-01" db="EMBL/GenBank/DDBJ databases">
        <title>Ponticoccus aerotolerans gen. nov., sp. nov., an anaerobic bacterium and proposal of Ponticoccusceae fam. nov., Ponticoccusles ord. nov. and Ponticoccuse classis nov. in the phylum Kiritimatiellaeota.</title>
        <authorList>
            <person name="Zhou L.Y."/>
            <person name="Du Z.J."/>
        </authorList>
    </citation>
    <scope>NUCLEOTIDE SEQUENCE [LARGE SCALE GENOMIC DNA]</scope>
    <source>
        <strain evidence="8 9">S-5007</strain>
    </source>
</reference>
<dbReference type="SUPFAM" id="SSF88946">
    <property type="entry name" value="Sigma2 domain of RNA polymerase sigma factors"/>
    <property type="match status" value="1"/>
</dbReference>